<feature type="transmembrane region" description="Helical" evidence="6">
    <location>
        <begin position="20"/>
        <end position="39"/>
    </location>
</feature>
<accession>A0A8C3L9R6</accession>
<dbReference type="PANTHER" id="PTHR10414:SF47">
    <property type="entry name" value="ETHANOLAMINEPHOSPHOTRANSFERASE 1"/>
    <property type="match status" value="1"/>
</dbReference>
<keyword evidence="3 6" id="KW-0472">Membrane</keyword>
<evidence type="ECO:0000256" key="4">
    <source>
        <dbReference type="ARBA" id="ARBA00023209"/>
    </source>
</evidence>
<evidence type="ECO:0000256" key="5">
    <source>
        <dbReference type="ARBA" id="ARBA00023264"/>
    </source>
</evidence>
<dbReference type="InterPro" id="IPR014472">
    <property type="entry name" value="CHOPT"/>
</dbReference>
<evidence type="ECO:0000313" key="8">
    <source>
        <dbReference type="Proteomes" id="UP000694543"/>
    </source>
</evidence>
<evidence type="ECO:0000313" key="7">
    <source>
        <dbReference type="Ensembl" id="ENSCPIP00010007212.1"/>
    </source>
</evidence>
<dbReference type="PANTHER" id="PTHR10414">
    <property type="entry name" value="ETHANOLAMINEPHOSPHOTRANSFERASE"/>
    <property type="match status" value="1"/>
</dbReference>
<comment type="similarity">
    <text evidence="2">Belongs to the CDP-alcohol phosphatidyltransferase class-I family.</text>
</comment>
<name>A0A8C3L9R6_CHRPC</name>
<dbReference type="Gene3D" id="1.20.120.1760">
    <property type="match status" value="1"/>
</dbReference>
<evidence type="ECO:0000256" key="2">
    <source>
        <dbReference type="ARBA" id="ARBA00010441"/>
    </source>
</evidence>
<protein>
    <submittedName>
        <fullName evidence="7">Uncharacterized protein</fullName>
    </submittedName>
</protein>
<keyword evidence="6" id="KW-0812">Transmembrane</keyword>
<organism evidence="7 8">
    <name type="scientific">Chrysolophus pictus</name>
    <name type="common">Golden pheasant</name>
    <name type="synonym">Phasianus pictus</name>
    <dbReference type="NCBI Taxonomy" id="9089"/>
    <lineage>
        <taxon>Eukaryota</taxon>
        <taxon>Metazoa</taxon>
        <taxon>Chordata</taxon>
        <taxon>Craniata</taxon>
        <taxon>Vertebrata</taxon>
        <taxon>Euteleostomi</taxon>
        <taxon>Archelosauria</taxon>
        <taxon>Archosauria</taxon>
        <taxon>Dinosauria</taxon>
        <taxon>Saurischia</taxon>
        <taxon>Theropoda</taxon>
        <taxon>Coelurosauria</taxon>
        <taxon>Aves</taxon>
        <taxon>Neognathae</taxon>
        <taxon>Galloanserae</taxon>
        <taxon>Galliformes</taxon>
        <taxon>Phasianidae</taxon>
        <taxon>Phasianinae</taxon>
        <taxon>Chrysolophus</taxon>
    </lineage>
</organism>
<evidence type="ECO:0000256" key="6">
    <source>
        <dbReference type="SAM" id="Phobius"/>
    </source>
</evidence>
<reference evidence="7" key="2">
    <citation type="submission" date="2025-09" db="UniProtKB">
        <authorList>
            <consortium name="Ensembl"/>
        </authorList>
    </citation>
    <scope>IDENTIFICATION</scope>
</reference>
<keyword evidence="5" id="KW-1208">Phospholipid metabolism</keyword>
<dbReference type="InterPro" id="IPR043130">
    <property type="entry name" value="CDP-OH_PTrfase_TM_dom"/>
</dbReference>
<proteinExistence type="inferred from homology"/>
<dbReference type="AlphaFoldDB" id="A0A8C3L9R6"/>
<keyword evidence="4" id="KW-0444">Lipid biosynthesis</keyword>
<reference evidence="7" key="1">
    <citation type="submission" date="2025-08" db="UniProtKB">
        <authorList>
            <consortium name="Ensembl"/>
        </authorList>
    </citation>
    <scope>IDENTIFICATION</scope>
</reference>
<sequence length="135" mass="15077">MHPFWNTIVKIFPTWLAPNLITFSGFLLLVFNFFLMAYFDPDFYASGKAAFFCLDVKHQKGVCCHLLCCDFLCSLQSTFSLLGVPRQMAVSGKDGVQGLKFLGLAMRTCPSDTFLLGAFAPGWLCASERERNGQI</sequence>
<comment type="subcellular location">
    <subcellularLocation>
        <location evidence="1">Membrane</location>
    </subcellularLocation>
</comment>
<evidence type="ECO:0000256" key="3">
    <source>
        <dbReference type="ARBA" id="ARBA00023136"/>
    </source>
</evidence>
<keyword evidence="4" id="KW-0443">Lipid metabolism</keyword>
<keyword evidence="8" id="KW-1185">Reference proteome</keyword>
<evidence type="ECO:0000256" key="1">
    <source>
        <dbReference type="ARBA" id="ARBA00004370"/>
    </source>
</evidence>
<dbReference type="GO" id="GO:0005794">
    <property type="term" value="C:Golgi apparatus"/>
    <property type="evidence" value="ECO:0007669"/>
    <property type="project" value="TreeGrafter"/>
</dbReference>
<keyword evidence="4" id="KW-0594">Phospholipid biosynthesis</keyword>
<dbReference type="Ensembl" id="ENSCPIT00010008500.1">
    <property type="protein sequence ID" value="ENSCPIP00010007212.1"/>
    <property type="gene ID" value="ENSCPIG00010005601.1"/>
</dbReference>
<keyword evidence="6" id="KW-1133">Transmembrane helix</keyword>
<dbReference type="Proteomes" id="UP000694543">
    <property type="component" value="Unplaced"/>
</dbReference>
<dbReference type="GO" id="GO:0004307">
    <property type="term" value="F:ethanolaminephosphotransferase activity"/>
    <property type="evidence" value="ECO:0007669"/>
    <property type="project" value="TreeGrafter"/>
</dbReference>
<dbReference type="GO" id="GO:0005789">
    <property type="term" value="C:endoplasmic reticulum membrane"/>
    <property type="evidence" value="ECO:0007669"/>
    <property type="project" value="TreeGrafter"/>
</dbReference>
<dbReference type="GO" id="GO:0006646">
    <property type="term" value="P:phosphatidylethanolamine biosynthetic process"/>
    <property type="evidence" value="ECO:0007669"/>
    <property type="project" value="TreeGrafter"/>
</dbReference>